<gene>
    <name evidence="1" type="ORF">AYW79_01325</name>
    <name evidence="2" type="ORF">B2M26_13180</name>
</gene>
<dbReference type="Proteomes" id="UP000190229">
    <property type="component" value="Unassembled WGS sequence"/>
</dbReference>
<accession>A0A162U1B8</accession>
<organism evidence="2 4">
    <name type="scientific">Ferroacidibacillus organovorans</name>
    <dbReference type="NCBI Taxonomy" id="1765683"/>
    <lineage>
        <taxon>Bacteria</taxon>
        <taxon>Bacillati</taxon>
        <taxon>Bacillota</taxon>
        <taxon>Bacilli</taxon>
        <taxon>Bacillales</taxon>
        <taxon>Alicyclobacillaceae</taxon>
        <taxon>Ferroacidibacillus</taxon>
    </lineage>
</organism>
<keyword evidence="4" id="KW-1185">Reference proteome</keyword>
<evidence type="ECO:0000313" key="3">
    <source>
        <dbReference type="Proteomes" id="UP000077421"/>
    </source>
</evidence>
<evidence type="ECO:0000313" key="4">
    <source>
        <dbReference type="Proteomes" id="UP000190229"/>
    </source>
</evidence>
<evidence type="ECO:0000313" key="2">
    <source>
        <dbReference type="EMBL" id="OPG15100.1"/>
    </source>
</evidence>
<protein>
    <recommendedName>
        <fullName evidence="5">MarR family transcriptional regulator</fullName>
    </recommendedName>
</protein>
<dbReference type="RefSeq" id="WP_067560759.1">
    <property type="nucleotide sequence ID" value="NZ_LSUQ01000003.1"/>
</dbReference>
<sequence>MGIHLKRVYEAPAEEDGQRILVDRLWPRGLTKETARIDVWMKDVAPSHELRKWFHHDSSRWEAFVERYCVELVDRPEAAACIKTLREAAAAGALTLVFSAKDVDRNNATVLRDVLQQNRVTDD</sequence>
<name>A0A162U1B8_9BACL</name>
<dbReference type="Pfam" id="PF22752">
    <property type="entry name" value="DUF488-N3i"/>
    <property type="match status" value="1"/>
</dbReference>
<proteinExistence type="predicted"/>
<dbReference type="AlphaFoldDB" id="A0A162U1B8"/>
<dbReference type="EMBL" id="MWPS01000043">
    <property type="protein sequence ID" value="OPG15100.1"/>
    <property type="molecule type" value="Genomic_DNA"/>
</dbReference>
<dbReference type="OrthoDB" id="9790745at2"/>
<reference evidence="1 3" key="1">
    <citation type="submission" date="2016-02" db="EMBL/GenBank/DDBJ databases">
        <title>Draft genome sequence of Acidibacillus ferrooxidans SLC66.</title>
        <authorList>
            <person name="Oliveira G."/>
            <person name="Nancucheo I."/>
            <person name="Dall'Agnol H."/>
            <person name="Johnson B."/>
            <person name="Oliveira R."/>
            <person name="Nunes G.L."/>
            <person name="Tzotzos G."/>
            <person name="Orellana S.C."/>
            <person name="Salim A.C."/>
            <person name="Araujo F.M."/>
        </authorList>
    </citation>
    <scope>NUCLEOTIDE SEQUENCE [LARGE SCALE GENOMIC DNA]</scope>
    <source>
        <strain evidence="1 3">SLC66</strain>
    </source>
</reference>
<evidence type="ECO:0008006" key="5">
    <source>
        <dbReference type="Google" id="ProtNLM"/>
    </source>
</evidence>
<dbReference type="PANTHER" id="PTHR36849:SF1">
    <property type="entry name" value="CYTOPLASMIC PROTEIN"/>
    <property type="match status" value="1"/>
</dbReference>
<dbReference type="Proteomes" id="UP000077421">
    <property type="component" value="Unassembled WGS sequence"/>
</dbReference>
<evidence type="ECO:0000313" key="1">
    <source>
        <dbReference type="EMBL" id="OAG95110.1"/>
    </source>
</evidence>
<dbReference type="InterPro" id="IPR052552">
    <property type="entry name" value="YeaO-like"/>
</dbReference>
<comment type="caution">
    <text evidence="2">The sequence shown here is derived from an EMBL/GenBank/DDBJ whole genome shotgun (WGS) entry which is preliminary data.</text>
</comment>
<dbReference type="PANTHER" id="PTHR36849">
    <property type="entry name" value="CYTOPLASMIC PROTEIN-RELATED"/>
    <property type="match status" value="1"/>
</dbReference>
<reference evidence="2 4" key="2">
    <citation type="submission" date="2017-02" db="EMBL/GenBank/DDBJ databases">
        <title>Draft genome of Acidibacillus ferrooxidans Huett2.</title>
        <authorList>
            <person name="Schopf S."/>
        </authorList>
    </citation>
    <scope>NUCLEOTIDE SEQUENCE [LARGE SCALE GENOMIC DNA]</scope>
    <source>
        <strain evidence="2 4">Huett2</strain>
    </source>
</reference>
<dbReference type="EMBL" id="LSUQ01000003">
    <property type="protein sequence ID" value="OAG95110.1"/>
    <property type="molecule type" value="Genomic_DNA"/>
</dbReference>